<dbReference type="SUPFAM" id="SSF55073">
    <property type="entry name" value="Nucleotide cyclase"/>
    <property type="match status" value="1"/>
</dbReference>
<comment type="caution">
    <text evidence="4">The sequence shown here is derived from an EMBL/GenBank/DDBJ whole genome shotgun (WGS) entry which is preliminary data.</text>
</comment>
<dbReference type="RefSeq" id="WP_354555459.1">
    <property type="nucleotide sequence ID" value="NZ_JBEPMB010000001.1"/>
</dbReference>
<evidence type="ECO:0000259" key="3">
    <source>
        <dbReference type="PROSITE" id="PS50887"/>
    </source>
</evidence>
<dbReference type="InterPro" id="IPR050469">
    <property type="entry name" value="Diguanylate_Cyclase"/>
</dbReference>
<reference evidence="4 5" key="1">
    <citation type="submission" date="2024-06" db="EMBL/GenBank/DDBJ databases">
        <title>Genomic Encyclopedia of Type Strains, Phase IV (KMG-IV): sequencing the most valuable type-strain genomes for metagenomic binning, comparative biology and taxonomic classification.</title>
        <authorList>
            <person name="Goeker M."/>
        </authorList>
    </citation>
    <scope>NUCLEOTIDE SEQUENCE [LARGE SCALE GENOMIC DNA]</scope>
    <source>
        <strain evidence="4 5">DSM 29780</strain>
    </source>
</reference>
<evidence type="ECO:0000313" key="4">
    <source>
        <dbReference type="EMBL" id="MET3612935.1"/>
    </source>
</evidence>
<dbReference type="PANTHER" id="PTHR45138:SF9">
    <property type="entry name" value="DIGUANYLATE CYCLASE DGCM-RELATED"/>
    <property type="match status" value="1"/>
</dbReference>
<dbReference type="PROSITE" id="PS50887">
    <property type="entry name" value="GGDEF"/>
    <property type="match status" value="1"/>
</dbReference>
<evidence type="ECO:0000313" key="5">
    <source>
        <dbReference type="Proteomes" id="UP001549047"/>
    </source>
</evidence>
<dbReference type="NCBIfam" id="TIGR00254">
    <property type="entry name" value="GGDEF"/>
    <property type="match status" value="1"/>
</dbReference>
<dbReference type="CDD" id="cd01949">
    <property type="entry name" value="GGDEF"/>
    <property type="match status" value="1"/>
</dbReference>
<dbReference type="EMBL" id="JBEPMB010000001">
    <property type="protein sequence ID" value="MET3612935.1"/>
    <property type="molecule type" value="Genomic_DNA"/>
</dbReference>
<keyword evidence="5" id="KW-1185">Reference proteome</keyword>
<dbReference type="InterPro" id="IPR043128">
    <property type="entry name" value="Rev_trsase/Diguanyl_cyclase"/>
</dbReference>
<protein>
    <recommendedName>
        <fullName evidence="1">diguanylate cyclase</fullName>
        <ecNumber evidence="1">2.7.7.65</ecNumber>
    </recommendedName>
</protein>
<dbReference type="InterPro" id="IPR000160">
    <property type="entry name" value="GGDEF_dom"/>
</dbReference>
<evidence type="ECO:0000256" key="1">
    <source>
        <dbReference type="ARBA" id="ARBA00012528"/>
    </source>
</evidence>
<gene>
    <name evidence="4" type="ORF">ABID16_001240</name>
</gene>
<organism evidence="4 5">
    <name type="scientific">Rhizobium aquaticum</name>
    <dbReference type="NCBI Taxonomy" id="1549636"/>
    <lineage>
        <taxon>Bacteria</taxon>
        <taxon>Pseudomonadati</taxon>
        <taxon>Pseudomonadota</taxon>
        <taxon>Alphaproteobacteria</taxon>
        <taxon>Hyphomicrobiales</taxon>
        <taxon>Rhizobiaceae</taxon>
        <taxon>Rhizobium/Agrobacterium group</taxon>
        <taxon>Rhizobium</taxon>
    </lineage>
</organism>
<dbReference type="Gene3D" id="3.30.70.270">
    <property type="match status" value="1"/>
</dbReference>
<dbReference type="Proteomes" id="UP001549047">
    <property type="component" value="Unassembled WGS sequence"/>
</dbReference>
<feature type="domain" description="GGDEF" evidence="3">
    <location>
        <begin position="207"/>
        <end position="342"/>
    </location>
</feature>
<dbReference type="InterPro" id="IPR029787">
    <property type="entry name" value="Nucleotide_cyclase"/>
</dbReference>
<evidence type="ECO:0000256" key="2">
    <source>
        <dbReference type="ARBA" id="ARBA00034247"/>
    </source>
</evidence>
<dbReference type="EC" id="2.7.7.65" evidence="1"/>
<name>A0ABV2IYV2_9HYPH</name>
<proteinExistence type="predicted"/>
<accession>A0ABV2IYV2</accession>
<dbReference type="Pfam" id="PF00990">
    <property type="entry name" value="GGDEF"/>
    <property type="match status" value="1"/>
</dbReference>
<comment type="catalytic activity">
    <reaction evidence="2">
        <text>2 GTP = 3',3'-c-di-GMP + 2 diphosphate</text>
        <dbReference type="Rhea" id="RHEA:24898"/>
        <dbReference type="ChEBI" id="CHEBI:33019"/>
        <dbReference type="ChEBI" id="CHEBI:37565"/>
        <dbReference type="ChEBI" id="CHEBI:58805"/>
        <dbReference type="EC" id="2.7.7.65"/>
    </reaction>
</comment>
<sequence>MSSTPVQPKVQVPDIAAQVTYAMRSMGVPPIPRNYELFYEAYIGSNPKLTRELAALGNKATQRELDAIGEQYFGEQHRANLVEGAHTKILSELEGLLRLLKQEQTSLESYNKLLGETFTRINTKNASSADLLRNAISILSDATGDTMAQGAVMVQNVVEKSAEMDLVRKELDEYKRIANTDSLTRLANRRAFDDKLAQIYSEKKHMSLTALVLCDIDHFKKINDSFGHPVGDKILATVGNVIKANVRKDVFVARTGGEEFAIIIEGNTETEALQIAERIRKALEATPFKNSKTGVDYGPVTLSLGVSMACDSEDPNEIYSKSDIALYCAKNSGRNRAMLFEDGMKKDAAKSWLLYRK</sequence>
<dbReference type="PANTHER" id="PTHR45138">
    <property type="entry name" value="REGULATORY COMPONENTS OF SENSORY TRANSDUCTION SYSTEM"/>
    <property type="match status" value="1"/>
</dbReference>
<dbReference type="SMART" id="SM00267">
    <property type="entry name" value="GGDEF"/>
    <property type="match status" value="1"/>
</dbReference>